<dbReference type="Gene3D" id="1.20.120.690">
    <property type="entry name" value="RDM1 protein domain"/>
    <property type="match status" value="1"/>
</dbReference>
<evidence type="ECO:0000313" key="1">
    <source>
        <dbReference type="EMBL" id="KAG5580656.1"/>
    </source>
</evidence>
<dbReference type="InterPro" id="IPR036319">
    <property type="entry name" value="RDM1_sf"/>
</dbReference>
<dbReference type="PANTHER" id="PTHR36366">
    <property type="entry name" value="PROTEIN RDM1"/>
    <property type="match status" value="1"/>
</dbReference>
<dbReference type="GO" id="GO:0000419">
    <property type="term" value="C:RNA polymerase V complex"/>
    <property type="evidence" value="ECO:0007669"/>
    <property type="project" value="TreeGrafter"/>
</dbReference>
<dbReference type="PANTHER" id="PTHR36366:SF1">
    <property type="entry name" value="PROTEIN RDM1"/>
    <property type="match status" value="1"/>
</dbReference>
<protein>
    <submittedName>
        <fullName evidence="1">Uncharacterized protein</fullName>
    </submittedName>
</protein>
<dbReference type="SUPFAM" id="SSF109920">
    <property type="entry name" value="Hypothetical protein At3g22680"/>
    <property type="match status" value="1"/>
</dbReference>
<name>A0A9J5X0H3_SOLCO</name>
<dbReference type="Pfam" id="PF09187">
    <property type="entry name" value="RdDM_RDM1"/>
    <property type="match status" value="1"/>
</dbReference>
<dbReference type="InterPro" id="IPR015270">
    <property type="entry name" value="RDM1_plant"/>
</dbReference>
<gene>
    <name evidence="1" type="ORF">H5410_051283</name>
</gene>
<evidence type="ECO:0000313" key="2">
    <source>
        <dbReference type="Proteomes" id="UP000824120"/>
    </source>
</evidence>
<reference evidence="1 2" key="1">
    <citation type="submission" date="2020-09" db="EMBL/GenBank/DDBJ databases">
        <title>De no assembly of potato wild relative species, Solanum commersonii.</title>
        <authorList>
            <person name="Cho K."/>
        </authorList>
    </citation>
    <scope>NUCLEOTIDE SEQUENCE [LARGE SCALE GENOMIC DNA]</scope>
    <source>
        <strain evidence="1">LZ3.2</strain>
        <tissue evidence="1">Leaf</tissue>
    </source>
</reference>
<dbReference type="Proteomes" id="UP000824120">
    <property type="component" value="Chromosome 10"/>
</dbReference>
<sequence>MKGADPFGDQVSSSDSSFSYDYEDSVLRRARMYQEYMKVVHMPTQHGFVIPFTSWVGFAASMKEFYGQPLYYLTNVQMKKFDQIRLGADNEDVPLDTIIVSSLHC</sequence>
<dbReference type="AlphaFoldDB" id="A0A9J5X0H3"/>
<dbReference type="OrthoDB" id="1906229at2759"/>
<comment type="caution">
    <text evidence="1">The sequence shown here is derived from an EMBL/GenBank/DDBJ whole genome shotgun (WGS) entry which is preliminary data.</text>
</comment>
<keyword evidence="2" id="KW-1185">Reference proteome</keyword>
<accession>A0A9J5X0H3</accession>
<organism evidence="1 2">
    <name type="scientific">Solanum commersonii</name>
    <name type="common">Commerson's wild potato</name>
    <name type="synonym">Commerson's nightshade</name>
    <dbReference type="NCBI Taxonomy" id="4109"/>
    <lineage>
        <taxon>Eukaryota</taxon>
        <taxon>Viridiplantae</taxon>
        <taxon>Streptophyta</taxon>
        <taxon>Embryophyta</taxon>
        <taxon>Tracheophyta</taxon>
        <taxon>Spermatophyta</taxon>
        <taxon>Magnoliopsida</taxon>
        <taxon>eudicotyledons</taxon>
        <taxon>Gunneridae</taxon>
        <taxon>Pentapetalae</taxon>
        <taxon>asterids</taxon>
        <taxon>lamiids</taxon>
        <taxon>Solanales</taxon>
        <taxon>Solanaceae</taxon>
        <taxon>Solanoideae</taxon>
        <taxon>Solaneae</taxon>
        <taxon>Solanum</taxon>
    </lineage>
</organism>
<dbReference type="EMBL" id="JACXVP010000010">
    <property type="protein sequence ID" value="KAG5580656.1"/>
    <property type="molecule type" value="Genomic_DNA"/>
</dbReference>
<proteinExistence type="predicted"/>
<dbReference type="GO" id="GO:0080188">
    <property type="term" value="P:gene silencing by siRNA-directed DNA methylation"/>
    <property type="evidence" value="ECO:0007669"/>
    <property type="project" value="InterPro"/>
</dbReference>